<evidence type="ECO:0000313" key="1">
    <source>
        <dbReference type="EMBL" id="MPC60174.1"/>
    </source>
</evidence>
<reference evidence="1 2" key="1">
    <citation type="submission" date="2019-05" db="EMBL/GenBank/DDBJ databases">
        <title>Another draft genome of Portunus trituberculatus and its Hox gene families provides insights of decapod evolution.</title>
        <authorList>
            <person name="Jeong J.-H."/>
            <person name="Song I."/>
            <person name="Kim S."/>
            <person name="Choi T."/>
            <person name="Kim D."/>
            <person name="Ryu S."/>
            <person name="Kim W."/>
        </authorList>
    </citation>
    <scope>NUCLEOTIDE SEQUENCE [LARGE SCALE GENOMIC DNA]</scope>
    <source>
        <tissue evidence="1">Muscle</tissue>
    </source>
</reference>
<organism evidence="1 2">
    <name type="scientific">Portunus trituberculatus</name>
    <name type="common">Swimming crab</name>
    <name type="synonym">Neptunus trituberculatus</name>
    <dbReference type="NCBI Taxonomy" id="210409"/>
    <lineage>
        <taxon>Eukaryota</taxon>
        <taxon>Metazoa</taxon>
        <taxon>Ecdysozoa</taxon>
        <taxon>Arthropoda</taxon>
        <taxon>Crustacea</taxon>
        <taxon>Multicrustacea</taxon>
        <taxon>Malacostraca</taxon>
        <taxon>Eumalacostraca</taxon>
        <taxon>Eucarida</taxon>
        <taxon>Decapoda</taxon>
        <taxon>Pleocyemata</taxon>
        <taxon>Brachyura</taxon>
        <taxon>Eubrachyura</taxon>
        <taxon>Portunoidea</taxon>
        <taxon>Portunidae</taxon>
        <taxon>Portuninae</taxon>
        <taxon>Portunus</taxon>
    </lineage>
</organism>
<name>A0A5B7GUE5_PORTR</name>
<sequence>MEVSVSLHTSTQWSKASCPVEGRTLFTSLLHSQYQNHFYIHTNGSRLTNPPSIGAAIYFLSRSLATAWRLPATWVFSHVTVMGNMVANNVAPEAHTHSFPIDLATHQTRYPNRPQDSLQATLGHIRQDTRHPWWTYSPNWVQDTAVTRLQIGHTRLNAHLHRLGMTDSPHCPWFPTEPDTQEHLLLHCPRHHSHHVALLHSLSAHQPHRPTMTDL</sequence>
<evidence type="ECO:0000313" key="2">
    <source>
        <dbReference type="Proteomes" id="UP000324222"/>
    </source>
</evidence>
<proteinExistence type="predicted"/>
<dbReference type="AlphaFoldDB" id="A0A5B7GUE5"/>
<protein>
    <recommendedName>
        <fullName evidence="3">Reverse transcriptase zinc-binding domain-containing protein</fullName>
    </recommendedName>
</protein>
<accession>A0A5B7GUE5</accession>
<dbReference type="Proteomes" id="UP000324222">
    <property type="component" value="Unassembled WGS sequence"/>
</dbReference>
<comment type="caution">
    <text evidence="1">The sequence shown here is derived from an EMBL/GenBank/DDBJ whole genome shotgun (WGS) entry which is preliminary data.</text>
</comment>
<dbReference type="OrthoDB" id="6378051at2759"/>
<keyword evidence="2" id="KW-1185">Reference proteome</keyword>
<dbReference type="EMBL" id="VSRR010017260">
    <property type="protein sequence ID" value="MPC60174.1"/>
    <property type="molecule type" value="Genomic_DNA"/>
</dbReference>
<evidence type="ECO:0008006" key="3">
    <source>
        <dbReference type="Google" id="ProtNLM"/>
    </source>
</evidence>
<gene>
    <name evidence="1" type="ORF">E2C01_054212</name>
</gene>